<accession>A0A6N7SA18</accession>
<dbReference type="AlphaFoldDB" id="A0A6N7SA18"/>
<keyword evidence="5" id="KW-1185">Reference proteome</keyword>
<evidence type="ECO:0000313" key="4">
    <source>
        <dbReference type="Proteomes" id="UP000433575"/>
    </source>
</evidence>
<evidence type="ECO:0000313" key="2">
    <source>
        <dbReference type="EMBL" id="MSA90126.1"/>
    </source>
</evidence>
<dbReference type="SMART" id="SM00530">
    <property type="entry name" value="HTH_XRE"/>
    <property type="match status" value="1"/>
</dbReference>
<reference evidence="4 5" key="1">
    <citation type="journal article" date="2019" name="Nat. Med.">
        <title>A library of human gut bacterial isolates paired with longitudinal multiomics data enables mechanistic microbiome research.</title>
        <authorList>
            <person name="Poyet M."/>
            <person name="Groussin M."/>
            <person name="Gibbons S.M."/>
            <person name="Avila-Pacheco J."/>
            <person name="Jiang X."/>
            <person name="Kearney S.M."/>
            <person name="Perrotta A.R."/>
            <person name="Berdy B."/>
            <person name="Zhao S."/>
            <person name="Lieberman T.D."/>
            <person name="Swanson P.K."/>
            <person name="Smith M."/>
            <person name="Roesemann S."/>
            <person name="Alexander J.E."/>
            <person name="Rich S.A."/>
            <person name="Livny J."/>
            <person name="Vlamakis H."/>
            <person name="Clish C."/>
            <person name="Bullock K."/>
            <person name="Deik A."/>
            <person name="Scott J."/>
            <person name="Pierce K.A."/>
            <person name="Xavier R.J."/>
            <person name="Alm E.J."/>
        </authorList>
    </citation>
    <scope>NUCLEOTIDE SEQUENCE [LARGE SCALE GENOMIC DNA]</scope>
    <source>
        <strain evidence="2 4">BIOML-A4</strain>
        <strain evidence="3 5">BIOML-A5</strain>
    </source>
</reference>
<dbReference type="Gene3D" id="1.10.260.40">
    <property type="entry name" value="lambda repressor-like DNA-binding domains"/>
    <property type="match status" value="1"/>
</dbReference>
<sequence>MKLNEAVFKRIDELRKKRNWSYYKLSKISGVNKNVFYNYKREPDKYLTLQTCCKILAAFDMPFSEFFDSELFDDLDKGV</sequence>
<comment type="caution">
    <text evidence="2">The sequence shown here is derived from an EMBL/GenBank/DDBJ whole genome shotgun (WGS) entry which is preliminary data.</text>
</comment>
<proteinExistence type="predicted"/>
<dbReference type="OrthoDB" id="9781521at2"/>
<gene>
    <name evidence="3" type="ORF">GKD88_12065</name>
    <name evidence="2" type="ORF">GKE08_12395</name>
</gene>
<dbReference type="InterPro" id="IPR010982">
    <property type="entry name" value="Lambda_DNA-bd_dom_sf"/>
</dbReference>
<evidence type="ECO:0000259" key="1">
    <source>
        <dbReference type="PROSITE" id="PS50943"/>
    </source>
</evidence>
<dbReference type="GO" id="GO:0003677">
    <property type="term" value="F:DNA binding"/>
    <property type="evidence" value="ECO:0007669"/>
    <property type="project" value="InterPro"/>
</dbReference>
<dbReference type="Proteomes" id="UP000480929">
    <property type="component" value="Unassembled WGS sequence"/>
</dbReference>
<protein>
    <submittedName>
        <fullName evidence="2">Helix-turn-helix domain-containing protein</fullName>
    </submittedName>
</protein>
<name>A0A6N7SA18_9FIRM</name>
<dbReference type="RefSeq" id="WP_154239292.1">
    <property type="nucleotide sequence ID" value="NZ_AP031450.1"/>
</dbReference>
<evidence type="ECO:0000313" key="3">
    <source>
        <dbReference type="EMBL" id="MSC33856.1"/>
    </source>
</evidence>
<dbReference type="PROSITE" id="PS50943">
    <property type="entry name" value="HTH_CROC1"/>
    <property type="match status" value="1"/>
</dbReference>
<organism evidence="2 4">
    <name type="scientific">Holdemania massiliensis</name>
    <dbReference type="NCBI Taxonomy" id="1468449"/>
    <lineage>
        <taxon>Bacteria</taxon>
        <taxon>Bacillati</taxon>
        <taxon>Bacillota</taxon>
        <taxon>Erysipelotrichia</taxon>
        <taxon>Erysipelotrichales</taxon>
        <taxon>Erysipelotrichaceae</taxon>
        <taxon>Holdemania</taxon>
    </lineage>
</organism>
<dbReference type="Pfam" id="PF13443">
    <property type="entry name" value="HTH_26"/>
    <property type="match status" value="1"/>
</dbReference>
<dbReference type="EMBL" id="WKPJ01000020">
    <property type="protein sequence ID" value="MSA90126.1"/>
    <property type="molecule type" value="Genomic_DNA"/>
</dbReference>
<dbReference type="InterPro" id="IPR001387">
    <property type="entry name" value="Cro/C1-type_HTH"/>
</dbReference>
<dbReference type="CDD" id="cd00093">
    <property type="entry name" value="HTH_XRE"/>
    <property type="match status" value="1"/>
</dbReference>
<dbReference type="Proteomes" id="UP000433575">
    <property type="component" value="Unassembled WGS sequence"/>
</dbReference>
<evidence type="ECO:0000313" key="5">
    <source>
        <dbReference type="Proteomes" id="UP000480929"/>
    </source>
</evidence>
<feature type="domain" description="HTH cro/C1-type" evidence="1">
    <location>
        <begin position="11"/>
        <end position="66"/>
    </location>
</feature>
<dbReference type="EMBL" id="WKPI01000022">
    <property type="protein sequence ID" value="MSC33856.1"/>
    <property type="molecule type" value="Genomic_DNA"/>
</dbReference>
<dbReference type="SUPFAM" id="SSF47413">
    <property type="entry name" value="lambda repressor-like DNA-binding domains"/>
    <property type="match status" value="1"/>
</dbReference>